<evidence type="ECO:0000313" key="3">
    <source>
        <dbReference type="Proteomes" id="UP000713964"/>
    </source>
</evidence>
<proteinExistence type="predicted"/>
<dbReference type="Proteomes" id="UP000713964">
    <property type="component" value="Unassembled WGS sequence"/>
</dbReference>
<feature type="transmembrane region" description="Helical" evidence="1">
    <location>
        <begin position="30"/>
        <end position="49"/>
    </location>
</feature>
<accession>A0A930L5Y5</accession>
<dbReference type="EMBL" id="JABZXL010000019">
    <property type="protein sequence ID" value="MBF1659559.1"/>
    <property type="molecule type" value="Genomic_DNA"/>
</dbReference>
<organism evidence="2 3">
    <name type="scientific">Rothia mucilaginosa</name>
    <dbReference type="NCBI Taxonomy" id="43675"/>
    <lineage>
        <taxon>Bacteria</taxon>
        <taxon>Bacillati</taxon>
        <taxon>Actinomycetota</taxon>
        <taxon>Actinomycetes</taxon>
        <taxon>Micrococcales</taxon>
        <taxon>Micrococcaceae</taxon>
        <taxon>Rothia</taxon>
    </lineage>
</organism>
<protein>
    <submittedName>
        <fullName evidence="2">Pentapeptide repeat-containing protein</fullName>
    </submittedName>
</protein>
<sequence>MTKLLDNREDTSRSNSPLWKRVIAWGGKNWFYITLSLLAVIVVPCAFFIPPHIPGLKDDGNTVVSVRQSILAVLAGALTMLTLWETHRKNTHERDKNERDHIRQVKAERRSRYAKAIEQLADDKAPIRRGGIYTLAKLVDEWLADDKTVPAKEERLSEGQVIIDSLCAYIRSSYPLSIHKKALERSHEPVDYPGNFLLDQTKFREEQEVRQLIIKEITKRLNDGSAFEDNMPKRPQRGPWSDFIYDFSKATFFYVVDFKNSFFNKDVIFNNAKFIHGADFNNSYFKQSANFENSEFSGPAGSVGSAKFLNSKFESDVKFSGSTFIRDAHFNNTVFTHKASFENVRFNKKAVFSDALFEQSVSFKNTYFTGGIKFFRAIFKKSADFSSSYFFHEANFFKAEFHQQPIFKSMNLGITYIAQFSYKDCQINFSVSTQNGAVQVKTTKVIAPNKAIFLLPEGADLFNPDNPNDFSKGMVISPGGKG</sequence>
<dbReference type="AlphaFoldDB" id="A0A930L5Y5"/>
<comment type="caution">
    <text evidence="2">The sequence shown here is derived from an EMBL/GenBank/DDBJ whole genome shotgun (WGS) entry which is preliminary data.</text>
</comment>
<dbReference type="InterPro" id="IPR001646">
    <property type="entry name" value="5peptide_repeat"/>
</dbReference>
<reference evidence="2" key="1">
    <citation type="submission" date="2020-04" db="EMBL/GenBank/DDBJ databases">
        <title>Deep metagenomics examines the oral microbiome during advanced dental caries in children, revealing novel taxa and co-occurrences with host molecules.</title>
        <authorList>
            <person name="Baker J.L."/>
            <person name="Morton J.T."/>
            <person name="Dinis M."/>
            <person name="Alvarez R."/>
            <person name="Tran N.C."/>
            <person name="Knight R."/>
            <person name="Edlund A."/>
        </authorList>
    </citation>
    <scope>NUCLEOTIDE SEQUENCE</scope>
    <source>
        <strain evidence="2">JCVI_29_bin.11</strain>
    </source>
</reference>
<gene>
    <name evidence="2" type="ORF">HXO58_06970</name>
</gene>
<evidence type="ECO:0000313" key="2">
    <source>
        <dbReference type="EMBL" id="MBF1659559.1"/>
    </source>
</evidence>
<keyword evidence="1" id="KW-0812">Transmembrane</keyword>
<dbReference type="Pfam" id="PF13576">
    <property type="entry name" value="Pentapeptide_3"/>
    <property type="match status" value="1"/>
</dbReference>
<keyword evidence="1" id="KW-1133">Transmembrane helix</keyword>
<keyword evidence="1" id="KW-0472">Membrane</keyword>
<evidence type="ECO:0000256" key="1">
    <source>
        <dbReference type="SAM" id="Phobius"/>
    </source>
</evidence>
<name>A0A930L5Y5_9MICC</name>